<dbReference type="Pfam" id="PF00550">
    <property type="entry name" value="PP-binding"/>
    <property type="match status" value="1"/>
</dbReference>
<dbReference type="InterPro" id="IPR020806">
    <property type="entry name" value="PKS_PP-bd"/>
</dbReference>
<dbReference type="Gene3D" id="3.40.50.12780">
    <property type="entry name" value="N-terminal domain of ligase-like"/>
    <property type="match status" value="1"/>
</dbReference>
<evidence type="ECO:0000313" key="5">
    <source>
        <dbReference type="EMBL" id="TVY19868.1"/>
    </source>
</evidence>
<dbReference type="OrthoDB" id="429813at2759"/>
<dbReference type="Gene3D" id="1.10.1200.10">
    <property type="entry name" value="ACP-like"/>
    <property type="match status" value="1"/>
</dbReference>
<evidence type="ECO:0000256" key="3">
    <source>
        <dbReference type="SAM" id="MobiDB-lite"/>
    </source>
</evidence>
<dbReference type="InterPro" id="IPR013120">
    <property type="entry name" value="FAR_NAD-bd"/>
</dbReference>
<feature type="domain" description="Carrier" evidence="4">
    <location>
        <begin position="569"/>
        <end position="647"/>
    </location>
</feature>
<dbReference type="InterPro" id="IPR036291">
    <property type="entry name" value="NAD(P)-bd_dom_sf"/>
</dbReference>
<protein>
    <submittedName>
        <fullName evidence="5">Adenylate-forming reductase Nps10</fullName>
    </submittedName>
</protein>
<dbReference type="Pfam" id="PF00501">
    <property type="entry name" value="AMP-binding"/>
    <property type="match status" value="1"/>
</dbReference>
<dbReference type="SUPFAM" id="SSF47336">
    <property type="entry name" value="ACP-like"/>
    <property type="match status" value="1"/>
</dbReference>
<dbReference type="GO" id="GO:0031177">
    <property type="term" value="F:phosphopantetheine binding"/>
    <property type="evidence" value="ECO:0007669"/>
    <property type="project" value="InterPro"/>
</dbReference>
<sequence>MIQTILSSVEAKSTPKLPTLVNVTEHVDSPTSSDEHEDVVYTINDLLLERARTIPEEPLVGYPASTRGTDDYVYYNAKDLNRFADGAAKSLNDQGLPTNSDETDNKIVALLGPSNLDYVTSIFSLSRMGYGVLLLSTRLATDAYVSLLEKTDCVNILGSPSTAKSIAAIQEVRECHSFSIPEKSSYDIPGSVNQFSVPATTSTASDKIAFVIHSSGSTGLPKPIFQTQKACLSNYATGSGYRAFLTLPLYHNHGISTFFRAICKGKPISLYNASLPLSETNLIKAMEAVQPESFHGVPYALKLLSESERGIETLRKCKLVLFGGSSCPDDLGDKLVNAGVYIVSHYGATEMGQLMTSYRDQDDKAWNFLRPLPSIARFLQMAPQGDGSYECICLDGLPAKVTSNSSEPQNSFRTSDTFLPHPTIPNAWKYLGRIDDRVTLVNGEKVLPVPFEHQVRQNEYVREALVFGIGRAFPGILIVPSEKAIGMSKAEIFEKAWPSIVLANTKAEAFSQIQEEMVEILEPCADYPATDKGTMIRLASYRKFADVIDAVYDRFESGAVTESGDKLSLDFDELKAYLLRLFSTELRQTDLAESTDFFDAGVDSLQAIKARSFLKRELDLANSDLDQNVVFEHPSVEKLAAHLFALRTGEELELEDEIHAMSQLIQKYSSFESHLQPRQEVIILTGTTGSLGAHILAQLLQSDNVKKIYCLVRASTPETALDRILSTLAAKQLPFKNMSKVVALPAFLDRADLGLDATILKEVRESLTKVIHSAWAVNFNLQIRSFEKQHIQGVSNLLNLCLSIRGSTPAQFFFCSSISAAAGTPLPATISEAPIPKLEHAQNMGYARSKLVAERIIESAAKQTGMVAKVLRVGQIVGDSAVGIWNTTEAIPLMIQSAVTMGALPALDETPSWLPVDIVARTVLDITKINSNEDVPSSTSELHNPSIIYNLQNPKTFHWTTDLLPALRDAGLEFETVDQREWVQRLRDSDPDPKTNPTRKLLDFFAEKYDNEKMGRKGLVFATEKTEVASGTLRGGFDVIGSGLVRKMVQQWLKSVQCGWYIREAQQNPSSPRFPQTLTHNSLPITPATSLNTTASPPPNSMERSPSHALLAVVYEGAGCGEGGGGYREAGGGLR</sequence>
<evidence type="ECO:0000313" key="6">
    <source>
        <dbReference type="Proteomes" id="UP000469559"/>
    </source>
</evidence>
<evidence type="ECO:0000256" key="1">
    <source>
        <dbReference type="ARBA" id="ARBA00022450"/>
    </source>
</evidence>
<proteinExistence type="predicted"/>
<feature type="compositionally biased region" description="Polar residues" evidence="3">
    <location>
        <begin position="1069"/>
        <end position="1095"/>
    </location>
</feature>
<dbReference type="SUPFAM" id="SSF51735">
    <property type="entry name" value="NAD(P)-binding Rossmann-fold domains"/>
    <property type="match status" value="1"/>
</dbReference>
<organism evidence="5 6">
    <name type="scientific">Lachnellula arida</name>
    <dbReference type="NCBI Taxonomy" id="1316785"/>
    <lineage>
        <taxon>Eukaryota</taxon>
        <taxon>Fungi</taxon>
        <taxon>Dikarya</taxon>
        <taxon>Ascomycota</taxon>
        <taxon>Pezizomycotina</taxon>
        <taxon>Leotiomycetes</taxon>
        <taxon>Helotiales</taxon>
        <taxon>Lachnaceae</taxon>
        <taxon>Lachnellula</taxon>
    </lineage>
</organism>
<dbReference type="Proteomes" id="UP000469559">
    <property type="component" value="Unassembled WGS sequence"/>
</dbReference>
<dbReference type="InterPro" id="IPR036736">
    <property type="entry name" value="ACP-like_sf"/>
</dbReference>
<dbReference type="InterPro" id="IPR051414">
    <property type="entry name" value="Adenylate-forming_Reductase"/>
</dbReference>
<dbReference type="InterPro" id="IPR042099">
    <property type="entry name" value="ANL_N_sf"/>
</dbReference>
<evidence type="ECO:0000256" key="2">
    <source>
        <dbReference type="ARBA" id="ARBA00022553"/>
    </source>
</evidence>
<dbReference type="PROSITE" id="PS00012">
    <property type="entry name" value="PHOSPHOPANTETHEINE"/>
    <property type="match status" value="1"/>
</dbReference>
<dbReference type="InterPro" id="IPR000873">
    <property type="entry name" value="AMP-dep_synth/lig_dom"/>
</dbReference>
<dbReference type="InterPro" id="IPR020845">
    <property type="entry name" value="AMP-binding_CS"/>
</dbReference>
<accession>A0A8T9BIS7</accession>
<keyword evidence="1" id="KW-0596">Phosphopantetheine</keyword>
<keyword evidence="6" id="KW-1185">Reference proteome</keyword>
<dbReference type="PROSITE" id="PS50075">
    <property type="entry name" value="CARRIER"/>
    <property type="match status" value="1"/>
</dbReference>
<dbReference type="InterPro" id="IPR009081">
    <property type="entry name" value="PP-bd_ACP"/>
</dbReference>
<dbReference type="SUPFAM" id="SSF56801">
    <property type="entry name" value="Acetyl-CoA synthetase-like"/>
    <property type="match status" value="1"/>
</dbReference>
<dbReference type="Pfam" id="PF07993">
    <property type="entry name" value="NAD_binding_4"/>
    <property type="match status" value="1"/>
</dbReference>
<dbReference type="InterPro" id="IPR006162">
    <property type="entry name" value="Ppantetheine_attach_site"/>
</dbReference>
<dbReference type="SMART" id="SM00823">
    <property type="entry name" value="PKS_PP"/>
    <property type="match status" value="1"/>
</dbReference>
<dbReference type="PANTHER" id="PTHR43439:SF2">
    <property type="entry name" value="ENZYME, PUTATIVE (JCVI)-RELATED"/>
    <property type="match status" value="1"/>
</dbReference>
<dbReference type="EMBL" id="QGMF01000082">
    <property type="protein sequence ID" value="TVY19868.1"/>
    <property type="molecule type" value="Genomic_DNA"/>
</dbReference>
<dbReference type="Gene3D" id="3.40.50.720">
    <property type="entry name" value="NAD(P)-binding Rossmann-like Domain"/>
    <property type="match status" value="1"/>
</dbReference>
<dbReference type="AlphaFoldDB" id="A0A8T9BIS7"/>
<dbReference type="PROSITE" id="PS00455">
    <property type="entry name" value="AMP_BINDING"/>
    <property type="match status" value="1"/>
</dbReference>
<dbReference type="Pfam" id="PF23562">
    <property type="entry name" value="AMP-binding_C_3"/>
    <property type="match status" value="1"/>
</dbReference>
<name>A0A8T9BIS7_9HELO</name>
<comment type="caution">
    <text evidence="5">The sequence shown here is derived from an EMBL/GenBank/DDBJ whole genome shotgun (WGS) entry which is preliminary data.</text>
</comment>
<evidence type="ECO:0000259" key="4">
    <source>
        <dbReference type="PROSITE" id="PS50075"/>
    </source>
</evidence>
<keyword evidence="2" id="KW-0597">Phosphoprotein</keyword>
<dbReference type="PANTHER" id="PTHR43439">
    <property type="entry name" value="PHENYLACETATE-COENZYME A LIGASE"/>
    <property type="match status" value="1"/>
</dbReference>
<gene>
    <name evidence="5" type="primary">nps10_3</name>
    <name evidence="5" type="ORF">LARI1_G001737</name>
</gene>
<feature type="region of interest" description="Disordered" evidence="3">
    <location>
        <begin position="1069"/>
        <end position="1105"/>
    </location>
</feature>
<reference evidence="5 6" key="1">
    <citation type="submission" date="2018-05" db="EMBL/GenBank/DDBJ databases">
        <title>Whole genome sequencing for identification of molecular markers to develop diagnostic detection tools for the regulated plant pathogen Lachnellula willkommii.</title>
        <authorList>
            <person name="Giroux E."/>
            <person name="Bilodeau G."/>
        </authorList>
    </citation>
    <scope>NUCLEOTIDE SEQUENCE [LARGE SCALE GENOMIC DNA]</scope>
    <source>
        <strain evidence="5 6">CBS 203.66</strain>
    </source>
</reference>